<evidence type="ECO:0000313" key="11">
    <source>
        <dbReference type="EMBL" id="BBD07918.1"/>
    </source>
</evidence>
<dbReference type="KEGG" id="dfl:DFE_1192"/>
<feature type="compositionally biased region" description="Basic and acidic residues" evidence="9">
    <location>
        <begin position="392"/>
        <end position="409"/>
    </location>
</feature>
<evidence type="ECO:0000259" key="10">
    <source>
        <dbReference type="PROSITE" id="PS51722"/>
    </source>
</evidence>
<dbReference type="PROSITE" id="PS51722">
    <property type="entry name" value="G_TR_2"/>
    <property type="match status" value="1"/>
</dbReference>
<dbReference type="GO" id="GO:0005525">
    <property type="term" value="F:GTP binding"/>
    <property type="evidence" value="ECO:0007669"/>
    <property type="project" value="UniProtKB-KW"/>
</dbReference>
<dbReference type="EMBL" id="AP017378">
    <property type="protein sequence ID" value="BBD07918.1"/>
    <property type="molecule type" value="Genomic_DNA"/>
</dbReference>
<comment type="similarity">
    <text evidence="1 7 8">Belongs to the TRAFAC class translation factor GTPase superfamily. Classic translation factor GTPase family. IF-2 subfamily.</text>
</comment>
<dbReference type="PANTHER" id="PTHR43381:SF5">
    <property type="entry name" value="TR-TYPE G DOMAIN-CONTAINING PROTEIN"/>
    <property type="match status" value="1"/>
</dbReference>
<dbReference type="Gene3D" id="3.40.50.300">
    <property type="entry name" value="P-loop containing nucleotide triphosphate hydrolases"/>
    <property type="match status" value="1"/>
</dbReference>
<dbReference type="Pfam" id="PF22042">
    <property type="entry name" value="EF-G_D2"/>
    <property type="match status" value="1"/>
</dbReference>
<dbReference type="Pfam" id="PF04760">
    <property type="entry name" value="IF2_N"/>
    <property type="match status" value="2"/>
</dbReference>
<feature type="region of interest" description="Disordered" evidence="9">
    <location>
        <begin position="39"/>
        <end position="430"/>
    </location>
</feature>
<evidence type="ECO:0000256" key="6">
    <source>
        <dbReference type="ARBA" id="ARBA00023134"/>
    </source>
</evidence>
<dbReference type="FunFam" id="3.40.50.10050:FF:000001">
    <property type="entry name" value="Translation initiation factor IF-2"/>
    <property type="match status" value="1"/>
</dbReference>
<dbReference type="InterPro" id="IPR015760">
    <property type="entry name" value="TIF_IF2"/>
</dbReference>
<dbReference type="Gene3D" id="1.10.10.2480">
    <property type="match status" value="1"/>
</dbReference>
<evidence type="ECO:0000256" key="8">
    <source>
        <dbReference type="RuleBase" id="RU000644"/>
    </source>
</evidence>
<proteinExistence type="inferred from homology"/>
<dbReference type="OrthoDB" id="9811804at2"/>
<evidence type="ECO:0000313" key="12">
    <source>
        <dbReference type="Proteomes" id="UP000269883"/>
    </source>
</evidence>
<evidence type="ECO:0000256" key="9">
    <source>
        <dbReference type="SAM" id="MobiDB-lite"/>
    </source>
</evidence>
<dbReference type="FunFam" id="2.40.30.10:FF:000007">
    <property type="entry name" value="Translation initiation factor IF-2"/>
    <property type="match status" value="1"/>
</dbReference>
<comment type="subcellular location">
    <subcellularLocation>
        <location evidence="7">Cytoplasm</location>
    </subcellularLocation>
</comment>
<dbReference type="Gene3D" id="3.40.50.10050">
    <property type="entry name" value="Translation initiation factor IF- 2, domain 3"/>
    <property type="match status" value="1"/>
</dbReference>
<gene>
    <name evidence="7" type="primary">infB</name>
    <name evidence="11" type="ORF">DFE_1192</name>
</gene>
<dbReference type="InterPro" id="IPR036925">
    <property type="entry name" value="TIF_IF2_dom3_sf"/>
</dbReference>
<dbReference type="Pfam" id="PF11987">
    <property type="entry name" value="IF-2"/>
    <property type="match status" value="1"/>
</dbReference>
<evidence type="ECO:0000256" key="5">
    <source>
        <dbReference type="ARBA" id="ARBA00022917"/>
    </source>
</evidence>
<dbReference type="CDD" id="cd03702">
    <property type="entry name" value="IF2_mtIF2_II"/>
    <property type="match status" value="1"/>
</dbReference>
<dbReference type="SUPFAM" id="SSF52156">
    <property type="entry name" value="Initiation factor IF2/eIF5b, domain 3"/>
    <property type="match status" value="1"/>
</dbReference>
<dbReference type="InterPro" id="IPR027417">
    <property type="entry name" value="P-loop_NTPase"/>
</dbReference>
<comment type="function">
    <text evidence="7 8">One of the essential components for the initiation of protein synthesis. Protects formylmethionyl-tRNA from spontaneous hydrolysis and promotes its binding to the 30S ribosomal subunits. Also involved in the hydrolysis of GTP during the formation of the 70S ribosomal complex.</text>
</comment>
<evidence type="ECO:0000256" key="1">
    <source>
        <dbReference type="ARBA" id="ARBA00007733"/>
    </source>
</evidence>
<feature type="region of interest" description="G-domain" evidence="7">
    <location>
        <begin position="520"/>
        <end position="668"/>
    </location>
</feature>
<dbReference type="InterPro" id="IPR005225">
    <property type="entry name" value="Small_GTP-bd"/>
</dbReference>
<reference evidence="11 12" key="1">
    <citation type="journal article" date="2018" name="Sci. Adv.">
        <title>Multi-heme cytochromes provide a pathway for survival in energy-limited environments.</title>
        <authorList>
            <person name="Deng X."/>
            <person name="Dohmae N."/>
            <person name="Nealson K.H."/>
            <person name="Hashimoto K."/>
            <person name="Okamoto A."/>
        </authorList>
    </citation>
    <scope>NUCLEOTIDE SEQUENCE [LARGE SCALE GENOMIC DNA]</scope>
    <source>
        <strain evidence="11 12">IS5</strain>
    </source>
</reference>
<feature type="compositionally biased region" description="Basic and acidic residues" evidence="9">
    <location>
        <begin position="180"/>
        <end position="194"/>
    </location>
</feature>
<accession>A0A2Z6AXI5</accession>
<dbReference type="GO" id="GO:0005829">
    <property type="term" value="C:cytosol"/>
    <property type="evidence" value="ECO:0007669"/>
    <property type="project" value="TreeGrafter"/>
</dbReference>
<dbReference type="InterPro" id="IPR023115">
    <property type="entry name" value="TIF_IF2_dom3"/>
</dbReference>
<organism evidence="11 12">
    <name type="scientific">Desulfovibrio ferrophilus</name>
    <dbReference type="NCBI Taxonomy" id="241368"/>
    <lineage>
        <taxon>Bacteria</taxon>
        <taxon>Pseudomonadati</taxon>
        <taxon>Thermodesulfobacteriota</taxon>
        <taxon>Desulfovibrionia</taxon>
        <taxon>Desulfovibrionales</taxon>
        <taxon>Desulfovibrionaceae</taxon>
        <taxon>Desulfovibrio</taxon>
    </lineage>
</organism>
<keyword evidence="6 7" id="KW-0342">GTP-binding</keyword>
<feature type="compositionally biased region" description="Low complexity" evidence="9">
    <location>
        <begin position="169"/>
        <end position="179"/>
    </location>
</feature>
<dbReference type="PROSITE" id="PS01176">
    <property type="entry name" value="IF2"/>
    <property type="match status" value="1"/>
</dbReference>
<dbReference type="CDD" id="cd03692">
    <property type="entry name" value="mtIF2_IVc"/>
    <property type="match status" value="1"/>
</dbReference>
<dbReference type="Pfam" id="PF00009">
    <property type="entry name" value="GTP_EFTU"/>
    <property type="match status" value="1"/>
</dbReference>
<keyword evidence="7" id="KW-0963">Cytoplasm</keyword>
<dbReference type="GO" id="GO:0003743">
    <property type="term" value="F:translation initiation factor activity"/>
    <property type="evidence" value="ECO:0007669"/>
    <property type="project" value="UniProtKB-UniRule"/>
</dbReference>
<keyword evidence="3 7" id="KW-0396">Initiation factor</keyword>
<feature type="domain" description="Tr-type G" evidence="10">
    <location>
        <begin position="517"/>
        <end position="686"/>
    </location>
</feature>
<dbReference type="SUPFAM" id="SSF50447">
    <property type="entry name" value="Translation proteins"/>
    <property type="match status" value="2"/>
</dbReference>
<feature type="compositionally biased region" description="Basic residues" evidence="9">
    <location>
        <begin position="410"/>
        <end position="419"/>
    </location>
</feature>
<dbReference type="NCBIfam" id="TIGR00231">
    <property type="entry name" value="small_GTP"/>
    <property type="match status" value="1"/>
</dbReference>
<dbReference type="FunFam" id="2.40.30.10:FF:000008">
    <property type="entry name" value="Translation initiation factor IF-2"/>
    <property type="match status" value="1"/>
</dbReference>
<dbReference type="InterPro" id="IPR000178">
    <property type="entry name" value="TF_IF2_bacterial-like"/>
</dbReference>
<keyword evidence="5 7" id="KW-0648">Protein biosynthesis</keyword>
<feature type="compositionally biased region" description="Gly residues" evidence="9">
    <location>
        <begin position="294"/>
        <end position="371"/>
    </location>
</feature>
<dbReference type="HAMAP" id="MF_00100_B">
    <property type="entry name" value="IF_2_B"/>
    <property type="match status" value="1"/>
</dbReference>
<keyword evidence="4 7" id="KW-0547">Nucleotide-binding</keyword>
<dbReference type="SUPFAM" id="SSF52540">
    <property type="entry name" value="P-loop containing nucleoside triphosphate hydrolases"/>
    <property type="match status" value="1"/>
</dbReference>
<keyword evidence="12" id="KW-1185">Reference proteome</keyword>
<dbReference type="Gene3D" id="2.40.30.10">
    <property type="entry name" value="Translation factors"/>
    <property type="match status" value="2"/>
</dbReference>
<dbReference type="InterPro" id="IPR044145">
    <property type="entry name" value="IF2_II"/>
</dbReference>
<name>A0A2Z6AXI5_9BACT</name>
<dbReference type="InterPro" id="IPR053905">
    <property type="entry name" value="EF-G-like_DII"/>
</dbReference>
<dbReference type="GO" id="GO:0003924">
    <property type="term" value="F:GTPase activity"/>
    <property type="evidence" value="ECO:0007669"/>
    <property type="project" value="UniProtKB-UniRule"/>
</dbReference>
<dbReference type="PANTHER" id="PTHR43381">
    <property type="entry name" value="TRANSLATION INITIATION FACTOR IF-2-RELATED"/>
    <property type="match status" value="1"/>
</dbReference>
<evidence type="ECO:0000256" key="3">
    <source>
        <dbReference type="ARBA" id="ARBA00022540"/>
    </source>
</evidence>
<feature type="binding site" evidence="7">
    <location>
        <begin position="572"/>
        <end position="576"/>
    </location>
    <ligand>
        <name>GTP</name>
        <dbReference type="ChEBI" id="CHEBI:37565"/>
    </ligand>
</feature>
<dbReference type="InterPro" id="IPR000795">
    <property type="entry name" value="T_Tr_GTP-bd_dom"/>
</dbReference>
<dbReference type="RefSeq" id="WP_126377586.1">
    <property type="nucleotide sequence ID" value="NZ_AP017378.1"/>
</dbReference>
<protein>
    <recommendedName>
        <fullName evidence="2 7">Translation initiation factor IF-2</fullName>
    </recommendedName>
</protein>
<dbReference type="InterPro" id="IPR006847">
    <property type="entry name" value="IF2_N"/>
</dbReference>
<dbReference type="CDD" id="cd01887">
    <property type="entry name" value="IF2_eIF5B"/>
    <property type="match status" value="1"/>
</dbReference>
<dbReference type="Proteomes" id="UP000269883">
    <property type="component" value="Chromosome"/>
</dbReference>
<evidence type="ECO:0000256" key="7">
    <source>
        <dbReference type="HAMAP-Rule" id="MF_00100"/>
    </source>
</evidence>
<dbReference type="InterPro" id="IPR009000">
    <property type="entry name" value="Transl_B-barrel_sf"/>
</dbReference>
<feature type="compositionally biased region" description="Basic and acidic residues" evidence="9">
    <location>
        <begin position="114"/>
        <end position="125"/>
    </location>
</feature>
<evidence type="ECO:0000256" key="2">
    <source>
        <dbReference type="ARBA" id="ARBA00020675"/>
    </source>
</evidence>
<sequence>MTDKLRVKDISAELGISNKELLQACRELDIPVKSHMSTLEDEDASAIRGHVKKAPTSTEVVTKEVQPGAVVRRRRKKVKAPNGQAEAEAKPEIIPEPQEEPAEAAAKVPETVAEEAKPEAPEIKKPVAKKKAKRPETPAARIVKPVVPEQPEKTAPTVDEAPKAEEAAPETPEAPVAEAAKVEPEAKPTAKSEETAEAVSPEPEAAKEAAPEQVKTAPTEAKDKPEAIAKDAKTDAGEKTKVAAKADGEAGDEPKKKKKKKEPIAPKVKIISRPDPALVQERRAAAATARPSGGRPGGPGGRPGGPGGRPGGPGGRPGGPGGRPGGPGGPGGRPGGPGGPGGRPGGPGGPGGRPGGPGGPGGRPGGPGGPGGPAPGAAPEGDGRRRRKKDKRVVDFSKRDNETRFEMQGRGKKGKRGKRGGVEPQSTTQPIKAAKRKVRIEEAIRVADLAKQMGVKAQLLIKALFTMGMMATINQSLDFDTAVLIASDFGYEVEKVGFSEDDYIVPKEKDAPESLQDRAPVVTIMGHVDHGKTSLLDAIRESKITSGEAGGITQHIGAYDVTTPRGKIVFLDTPGHEAFTAMRARGAKVTDLVILVVAADDGVMDQTREAISHSKAAGVPIIVAVNKIDKEGADPDRVMRELADHDLVPEDWGGQTIFCNVSAKTGENLDTLLELVLLQAEVLELKANPDKPAVGHIVEARLDKGRGPVATVLIEAGTLNQGDCFVCGVQSGKVRAMQNDQGRKVKTVGPATPVEVQGFEGVPLAGDEFVCVEDEKVARRIAQNRALKQRERQLASESKVTLESFLASSPDSDVKTLNLLTKADVQGSQEAIGDALNKLSTDAVKVNILHSGAGAITESDILLAAASNAIIIGFNVRPTAKIKEIAEQEHVEIRFYDIIYKLVSEIKDAMAGMLAPIISEKYLGQAEVRDTFTVPKVGTIAGCFVVDGQLTRHAKVRLLREGVVIYTGALASLKRFKDDAKEVNKGYECGAGLERFNDIKTGDVIEAFTEVESAATLD</sequence>
<feature type="binding site" evidence="7">
    <location>
        <begin position="526"/>
        <end position="533"/>
    </location>
    <ligand>
        <name>GTP</name>
        <dbReference type="ChEBI" id="CHEBI:37565"/>
    </ligand>
</feature>
<evidence type="ECO:0000256" key="4">
    <source>
        <dbReference type="ARBA" id="ARBA00022741"/>
    </source>
</evidence>
<feature type="binding site" evidence="7">
    <location>
        <begin position="626"/>
        <end position="629"/>
    </location>
    <ligand>
        <name>GTP</name>
        <dbReference type="ChEBI" id="CHEBI:37565"/>
    </ligand>
</feature>
<dbReference type="NCBIfam" id="TIGR00487">
    <property type="entry name" value="IF-2"/>
    <property type="match status" value="1"/>
</dbReference>
<dbReference type="FunFam" id="3.40.50.300:FF:000019">
    <property type="entry name" value="Translation initiation factor IF-2"/>
    <property type="match status" value="1"/>
</dbReference>
<feature type="compositionally biased region" description="Basic and acidic residues" evidence="9">
    <location>
        <begin position="220"/>
        <end position="255"/>
    </location>
</feature>
<dbReference type="AlphaFoldDB" id="A0A2Z6AXI5"/>